<protein>
    <submittedName>
        <fullName evidence="10">ABC transporter permease</fullName>
    </submittedName>
</protein>
<keyword evidence="4 7" id="KW-1133">Transmembrane helix</keyword>
<feature type="domain" description="ABC3 transporter permease C-terminal" evidence="8">
    <location>
        <begin position="286"/>
        <end position="400"/>
    </location>
</feature>
<dbReference type="InterPro" id="IPR003838">
    <property type="entry name" value="ABC3_permease_C"/>
</dbReference>
<keyword evidence="5 7" id="KW-0472">Membrane</keyword>
<gene>
    <name evidence="10" type="ORF">H8K55_19035</name>
</gene>
<feature type="transmembrane region" description="Helical" evidence="7">
    <location>
        <begin position="374"/>
        <end position="401"/>
    </location>
</feature>
<evidence type="ECO:0000313" key="10">
    <source>
        <dbReference type="EMBL" id="MBC3875693.1"/>
    </source>
</evidence>
<feature type="transmembrane region" description="Helical" evidence="7">
    <location>
        <begin position="280"/>
        <end position="302"/>
    </location>
</feature>
<proteinExistence type="inferred from homology"/>
<comment type="similarity">
    <text evidence="6">Belongs to the ABC-4 integral membrane protein family.</text>
</comment>
<evidence type="ECO:0000313" key="11">
    <source>
        <dbReference type="Proteomes" id="UP000624279"/>
    </source>
</evidence>
<feature type="transmembrane region" description="Helical" evidence="7">
    <location>
        <begin position="422"/>
        <end position="443"/>
    </location>
</feature>
<evidence type="ECO:0000256" key="5">
    <source>
        <dbReference type="ARBA" id="ARBA00023136"/>
    </source>
</evidence>
<feature type="transmembrane region" description="Helical" evidence="7">
    <location>
        <begin position="327"/>
        <end position="354"/>
    </location>
</feature>
<dbReference type="InterPro" id="IPR025857">
    <property type="entry name" value="MacB_PCD"/>
</dbReference>
<evidence type="ECO:0000256" key="2">
    <source>
        <dbReference type="ARBA" id="ARBA00022475"/>
    </source>
</evidence>
<evidence type="ECO:0000259" key="9">
    <source>
        <dbReference type="Pfam" id="PF12704"/>
    </source>
</evidence>
<reference evidence="10 11" key="1">
    <citation type="submission" date="2020-08" db="EMBL/GenBank/DDBJ databases">
        <title>Novel species isolated from subtropical streams in China.</title>
        <authorList>
            <person name="Lu H."/>
        </authorList>
    </citation>
    <scope>NUCLEOTIDE SEQUENCE [LARGE SCALE GENOMIC DNA]</scope>
    <source>
        <strain evidence="10 11">LX15W</strain>
    </source>
</reference>
<comment type="caution">
    <text evidence="10">The sequence shown here is derived from an EMBL/GenBank/DDBJ whole genome shotgun (WGS) entry which is preliminary data.</text>
</comment>
<dbReference type="PANTHER" id="PTHR30572">
    <property type="entry name" value="MEMBRANE COMPONENT OF TRANSPORTER-RELATED"/>
    <property type="match status" value="1"/>
</dbReference>
<feature type="transmembrane region" description="Helical" evidence="7">
    <location>
        <begin position="753"/>
        <end position="774"/>
    </location>
</feature>
<sequence>MKIRDLKIAWRILLKQPAHSLIVFLGLSVSFCVCFLLLGYAKYSFEYDTHVPDAKRIFLVKHKLNVIGNPAWVDFSVVPLKESLGQSGIPHQLTFIDLKSRNVTTGADIKHEVLIASVDANFPDMFAVKALQGDLKLTLTKPDAMAISVKTAATLFGTKNAIGSRLQMDGKTYYVGAVIQDVPSNSTVGFDALKGSDAGLGRAYVQVPSNIDIRIVEKYIQERADKSPFFENVVKRIFPTYAQSLGNKRAVEIRLTSLADAYFDQDLGVLKYVVRGDRRIVLAFSAVSLLIVFLATTSFINLSVARTLRRQREIGVYKMLGVSRARVIAQFVTESLTLSLVATSLGLFLAWLILPLFSELMNRQLGDLFCLSNLGLSLVFSLLVGLLMSIYPTWLALGVNAQQALAGRGNSESVGGARLRRSLTILQFATAMAFGAVSLAIAWQTDYSTKTNLGFEPDNLLVLKLRKSIREPESSSFRDALLRLPQVRDVAVSLRPVGRDDVGSFGAFRGPKGNYVLPTYEGVSPNFFSVHGVRVLAGRGFDPKLDTPEKSKKIIFNLAAIKAFEFASSQAAIGQFVVDMNDDPEPLQIVGVVSDLRYRSAHDSEVPRSFIPSLWPYTLAIQTDGHLPEAMVNIANLWRQHFPNETFDIKTSTSLIAQNYEEDLRMSKLLIIAAILSLAIAAFGIYVLSAYSVQRRVQEIAIRKIYGAKTKSIALLLGKEFGFIMLGSALIGLPLGALAISHYLASFVEQAPIGGWTLLFALSVALLIALASSLRHALLAMRISPVVALRD</sequence>
<keyword evidence="3 7" id="KW-0812">Transmembrane</keyword>
<feature type="transmembrane region" description="Helical" evidence="7">
    <location>
        <begin position="669"/>
        <end position="693"/>
    </location>
</feature>
<evidence type="ECO:0000256" key="4">
    <source>
        <dbReference type="ARBA" id="ARBA00022989"/>
    </source>
</evidence>
<name>A0ABR6YGM6_9BURK</name>
<evidence type="ECO:0000256" key="6">
    <source>
        <dbReference type="ARBA" id="ARBA00038076"/>
    </source>
</evidence>
<dbReference type="InterPro" id="IPR050250">
    <property type="entry name" value="Macrolide_Exporter_MacB"/>
</dbReference>
<accession>A0ABR6YGM6</accession>
<dbReference type="Proteomes" id="UP000624279">
    <property type="component" value="Unassembled WGS sequence"/>
</dbReference>
<feature type="domain" description="ABC3 transporter permease C-terminal" evidence="8">
    <location>
        <begin position="671"/>
        <end position="785"/>
    </location>
</feature>
<keyword evidence="11" id="KW-1185">Reference proteome</keyword>
<dbReference type="Pfam" id="PF02687">
    <property type="entry name" value="FtsX"/>
    <property type="match status" value="2"/>
</dbReference>
<organism evidence="10 11">
    <name type="scientific">Undibacterium flavidum</name>
    <dbReference type="NCBI Taxonomy" id="2762297"/>
    <lineage>
        <taxon>Bacteria</taxon>
        <taxon>Pseudomonadati</taxon>
        <taxon>Pseudomonadota</taxon>
        <taxon>Betaproteobacteria</taxon>
        <taxon>Burkholderiales</taxon>
        <taxon>Oxalobacteraceae</taxon>
        <taxon>Undibacterium</taxon>
    </lineage>
</organism>
<keyword evidence="2" id="KW-1003">Cell membrane</keyword>
<dbReference type="RefSeq" id="WP_186943659.1">
    <property type="nucleotide sequence ID" value="NZ_JACOGA010000022.1"/>
</dbReference>
<evidence type="ECO:0000256" key="3">
    <source>
        <dbReference type="ARBA" id="ARBA00022692"/>
    </source>
</evidence>
<feature type="transmembrane region" description="Helical" evidence="7">
    <location>
        <begin position="713"/>
        <end position="733"/>
    </location>
</feature>
<evidence type="ECO:0000256" key="1">
    <source>
        <dbReference type="ARBA" id="ARBA00004651"/>
    </source>
</evidence>
<evidence type="ECO:0000256" key="7">
    <source>
        <dbReference type="SAM" id="Phobius"/>
    </source>
</evidence>
<dbReference type="EMBL" id="JACOGA010000022">
    <property type="protein sequence ID" value="MBC3875693.1"/>
    <property type="molecule type" value="Genomic_DNA"/>
</dbReference>
<feature type="transmembrane region" description="Helical" evidence="7">
    <location>
        <begin position="21"/>
        <end position="41"/>
    </location>
</feature>
<dbReference type="PANTHER" id="PTHR30572:SF4">
    <property type="entry name" value="ABC TRANSPORTER PERMEASE YTRF"/>
    <property type="match status" value="1"/>
</dbReference>
<evidence type="ECO:0000259" key="8">
    <source>
        <dbReference type="Pfam" id="PF02687"/>
    </source>
</evidence>
<comment type="subcellular location">
    <subcellularLocation>
        <location evidence="1">Cell membrane</location>
        <topology evidence="1">Multi-pass membrane protein</topology>
    </subcellularLocation>
</comment>
<feature type="domain" description="MacB-like periplasmic core" evidence="9">
    <location>
        <begin position="20"/>
        <end position="190"/>
    </location>
</feature>
<feature type="domain" description="MacB-like periplasmic core" evidence="9">
    <location>
        <begin position="431"/>
        <end position="615"/>
    </location>
</feature>
<dbReference type="Pfam" id="PF12704">
    <property type="entry name" value="MacB_PCD"/>
    <property type="match status" value="2"/>
</dbReference>